<protein>
    <submittedName>
        <fullName evidence="2">Uncharacterized protein</fullName>
    </submittedName>
</protein>
<name>A0ABP5X1I7_9ACTN</name>
<organism evidence="2 3">
    <name type="scientific">Actinomadura vinacea</name>
    <dbReference type="NCBI Taxonomy" id="115336"/>
    <lineage>
        <taxon>Bacteria</taxon>
        <taxon>Bacillati</taxon>
        <taxon>Actinomycetota</taxon>
        <taxon>Actinomycetes</taxon>
        <taxon>Streptosporangiales</taxon>
        <taxon>Thermomonosporaceae</taxon>
        <taxon>Actinomadura</taxon>
    </lineage>
</organism>
<gene>
    <name evidence="2" type="ORF">GCM10010191_67330</name>
</gene>
<dbReference type="Proteomes" id="UP001501231">
    <property type="component" value="Unassembled WGS sequence"/>
</dbReference>
<feature type="region of interest" description="Disordered" evidence="1">
    <location>
        <begin position="1"/>
        <end position="24"/>
    </location>
</feature>
<reference evidence="3" key="1">
    <citation type="journal article" date="2019" name="Int. J. Syst. Evol. Microbiol.">
        <title>The Global Catalogue of Microorganisms (GCM) 10K type strain sequencing project: providing services to taxonomists for standard genome sequencing and annotation.</title>
        <authorList>
            <consortium name="The Broad Institute Genomics Platform"/>
            <consortium name="The Broad Institute Genome Sequencing Center for Infectious Disease"/>
            <person name="Wu L."/>
            <person name="Ma J."/>
        </authorList>
    </citation>
    <scope>NUCLEOTIDE SEQUENCE [LARGE SCALE GENOMIC DNA]</scope>
    <source>
        <strain evidence="3">JCM 3325</strain>
    </source>
</reference>
<evidence type="ECO:0000313" key="3">
    <source>
        <dbReference type="Proteomes" id="UP001501231"/>
    </source>
</evidence>
<proteinExistence type="predicted"/>
<keyword evidence="3" id="KW-1185">Reference proteome</keyword>
<evidence type="ECO:0000256" key="1">
    <source>
        <dbReference type="SAM" id="MobiDB-lite"/>
    </source>
</evidence>
<accession>A0ABP5X1I7</accession>
<evidence type="ECO:0000313" key="2">
    <source>
        <dbReference type="EMBL" id="GAA2441616.1"/>
    </source>
</evidence>
<dbReference type="EMBL" id="BAAARW010000026">
    <property type="protein sequence ID" value="GAA2441616.1"/>
    <property type="molecule type" value="Genomic_DNA"/>
</dbReference>
<sequence>MLRLGRPGNSNACPADESLSLPTGRHSHGLTRLAALGAVRDSFDSARCGNVVGVRDSKDPDGPMVALAAADRVPSPGGSRLLCMTWVDVAHALGCSASTTRALLTP</sequence>
<comment type="caution">
    <text evidence="2">The sequence shown here is derived from an EMBL/GenBank/DDBJ whole genome shotgun (WGS) entry which is preliminary data.</text>
</comment>